<gene>
    <name evidence="2" type="ORF">EAT49_02480</name>
</gene>
<evidence type="ECO:0000313" key="3">
    <source>
        <dbReference type="Proteomes" id="UP000268016"/>
    </source>
</evidence>
<dbReference type="EMBL" id="RDRB01000001">
    <property type="protein sequence ID" value="ROU04275.1"/>
    <property type="molecule type" value="Genomic_DNA"/>
</dbReference>
<keyword evidence="3" id="KW-1185">Reference proteome</keyword>
<protein>
    <submittedName>
        <fullName evidence="2">Uncharacterized protein</fullName>
    </submittedName>
</protein>
<comment type="caution">
    <text evidence="2">The sequence shown here is derived from an EMBL/GenBank/DDBJ whole genome shotgun (WGS) entry which is preliminary data.</text>
</comment>
<proteinExistence type="predicted"/>
<dbReference type="RefSeq" id="WP_123640680.1">
    <property type="nucleotide sequence ID" value="NZ_ML119081.1"/>
</dbReference>
<name>A0A3N2RA37_9RHOB</name>
<evidence type="ECO:0000256" key="1">
    <source>
        <dbReference type="SAM" id="MobiDB-lite"/>
    </source>
</evidence>
<dbReference type="Proteomes" id="UP000268016">
    <property type="component" value="Unassembled WGS sequence"/>
</dbReference>
<dbReference type="OrthoDB" id="7871856at2"/>
<feature type="region of interest" description="Disordered" evidence="1">
    <location>
        <begin position="15"/>
        <end position="68"/>
    </location>
</feature>
<organism evidence="2 3">
    <name type="scientific">Histidinibacterium lentulum</name>
    <dbReference type="NCBI Taxonomy" id="2480588"/>
    <lineage>
        <taxon>Bacteria</taxon>
        <taxon>Pseudomonadati</taxon>
        <taxon>Pseudomonadota</taxon>
        <taxon>Alphaproteobacteria</taxon>
        <taxon>Rhodobacterales</taxon>
        <taxon>Paracoccaceae</taxon>
        <taxon>Histidinibacterium</taxon>
    </lineage>
</organism>
<dbReference type="AlphaFoldDB" id="A0A3N2RA37"/>
<reference evidence="2 3" key="1">
    <citation type="submission" date="2018-10" db="EMBL/GenBank/DDBJ databases">
        <title>Histidinibacterium lentulum gen. nov., sp. nov., a marine bacterium from the culture broth of Picochlorum sp. 122.</title>
        <authorList>
            <person name="Wang G."/>
        </authorList>
    </citation>
    <scope>NUCLEOTIDE SEQUENCE [LARGE SCALE GENOMIC DNA]</scope>
    <source>
        <strain evidence="2 3">B17</strain>
    </source>
</reference>
<evidence type="ECO:0000313" key="2">
    <source>
        <dbReference type="EMBL" id="ROU04275.1"/>
    </source>
</evidence>
<accession>A0A3N2RA37</accession>
<feature type="compositionally biased region" description="Basic and acidic residues" evidence="1">
    <location>
        <begin position="24"/>
        <end position="34"/>
    </location>
</feature>
<feature type="compositionally biased region" description="Polar residues" evidence="1">
    <location>
        <begin position="45"/>
        <end position="55"/>
    </location>
</feature>
<sequence>MDRIISMVVRMFLGRGMRAAMSEGNRRQSRRDGGEEASGPDPRQARQTRQSSKNARQAMRVMRRMGRF</sequence>